<dbReference type="RefSeq" id="WP_010574385.1">
    <property type="nucleotide sequence ID" value="NZ_NPDP01000026.1"/>
</dbReference>
<dbReference type="Gene3D" id="1.20.120.330">
    <property type="entry name" value="Nucleotidyltransferases domain 2"/>
    <property type="match status" value="1"/>
</dbReference>
<keyword evidence="3" id="KW-1185">Reference proteome</keyword>
<dbReference type="Proteomes" id="UP000231919">
    <property type="component" value="Unassembled WGS sequence"/>
</dbReference>
<proteinExistence type="predicted"/>
<sequence>MPPENPSSSLTWLAHAKSDLLLSKLGVQKEVLLNALCYHAQQAVEKSLKAVLIQHQTQFEFTHNIKNLISSLPKEIERPIFFEELPILTDYAVSTRYPGDYEEIFEKEYMEAVLLAEQTFLWAETILKKTLL</sequence>
<protein>
    <submittedName>
        <fullName evidence="2">HEPN domain-containing protein</fullName>
    </submittedName>
</protein>
<evidence type="ECO:0000259" key="1">
    <source>
        <dbReference type="PROSITE" id="PS50910"/>
    </source>
</evidence>
<dbReference type="SUPFAM" id="SSF81593">
    <property type="entry name" value="Nucleotidyltransferase substrate binding subunit/domain"/>
    <property type="match status" value="1"/>
</dbReference>
<dbReference type="Pfam" id="PF05168">
    <property type="entry name" value="HEPN"/>
    <property type="match status" value="1"/>
</dbReference>
<dbReference type="InterPro" id="IPR007842">
    <property type="entry name" value="HEPN_dom"/>
</dbReference>
<name>A0ABX4N6Y7_9LEPT</name>
<organism evidence="2 3">
    <name type="scientific">Leptospira kmetyi</name>
    <dbReference type="NCBI Taxonomy" id="408139"/>
    <lineage>
        <taxon>Bacteria</taxon>
        <taxon>Pseudomonadati</taxon>
        <taxon>Spirochaetota</taxon>
        <taxon>Spirochaetia</taxon>
        <taxon>Leptospirales</taxon>
        <taxon>Leptospiraceae</taxon>
        <taxon>Leptospira</taxon>
    </lineage>
</organism>
<reference evidence="2 3" key="1">
    <citation type="submission" date="2017-07" db="EMBL/GenBank/DDBJ databases">
        <title>Leptospira spp. isolated from tropical soils.</title>
        <authorList>
            <person name="Thibeaux R."/>
            <person name="Iraola G."/>
            <person name="Ferres I."/>
            <person name="Bierque E."/>
            <person name="Girault D."/>
            <person name="Soupe-Gilbert M.-E."/>
            <person name="Picardeau M."/>
            <person name="Goarant C."/>
        </authorList>
    </citation>
    <scope>NUCLEOTIDE SEQUENCE [LARGE SCALE GENOMIC DNA]</scope>
    <source>
        <strain evidence="2 3">JW2-C-B1</strain>
    </source>
</reference>
<dbReference type="SMART" id="SM00748">
    <property type="entry name" value="HEPN"/>
    <property type="match status" value="1"/>
</dbReference>
<accession>A0ABX4N6Y7</accession>
<comment type="caution">
    <text evidence="2">The sequence shown here is derived from an EMBL/GenBank/DDBJ whole genome shotgun (WGS) entry which is preliminary data.</text>
</comment>
<dbReference type="PROSITE" id="PS50910">
    <property type="entry name" value="HEPN"/>
    <property type="match status" value="1"/>
</dbReference>
<evidence type="ECO:0000313" key="3">
    <source>
        <dbReference type="Proteomes" id="UP000231919"/>
    </source>
</evidence>
<gene>
    <name evidence="2" type="ORF">CH378_14075</name>
</gene>
<feature type="domain" description="HEPN" evidence="1">
    <location>
        <begin position="14"/>
        <end position="126"/>
    </location>
</feature>
<evidence type="ECO:0000313" key="2">
    <source>
        <dbReference type="EMBL" id="PJZ29149.1"/>
    </source>
</evidence>
<dbReference type="EMBL" id="NPDP01000026">
    <property type="protein sequence ID" value="PJZ29149.1"/>
    <property type="molecule type" value="Genomic_DNA"/>
</dbReference>